<accession>A0A4Y8P954</accession>
<proteinExistence type="inferred from homology"/>
<evidence type="ECO:0000256" key="2">
    <source>
        <dbReference type="ARBA" id="ARBA00022679"/>
    </source>
</evidence>
<evidence type="ECO:0000256" key="5">
    <source>
        <dbReference type="ARBA" id="ARBA00047503"/>
    </source>
</evidence>
<dbReference type="GO" id="GO:0008713">
    <property type="term" value="F:ADP-heptose-lipopolysaccharide heptosyltransferase activity"/>
    <property type="evidence" value="ECO:0007669"/>
    <property type="project" value="UniProtKB-EC"/>
</dbReference>
<dbReference type="EC" id="2.4.99.24" evidence="4"/>
<dbReference type="GO" id="GO:0005829">
    <property type="term" value="C:cytosol"/>
    <property type="evidence" value="ECO:0007669"/>
    <property type="project" value="TreeGrafter"/>
</dbReference>
<dbReference type="InterPro" id="IPR051199">
    <property type="entry name" value="LPS_LOS_Heptosyltrfase"/>
</dbReference>
<dbReference type="RefSeq" id="WP_134440599.1">
    <property type="nucleotide sequence ID" value="NZ_LXQC01000158.1"/>
</dbReference>
<evidence type="ECO:0000256" key="4">
    <source>
        <dbReference type="ARBA" id="ARBA00044042"/>
    </source>
</evidence>
<evidence type="ECO:0000313" key="7">
    <source>
        <dbReference type="Proteomes" id="UP000297713"/>
    </source>
</evidence>
<dbReference type="PANTHER" id="PTHR30160:SF7">
    <property type="entry name" value="ADP-HEPTOSE--LPS HEPTOSYLTRANSFERASE 2"/>
    <property type="match status" value="1"/>
</dbReference>
<reference evidence="6 7" key="1">
    <citation type="submission" date="2016-05" db="EMBL/GenBank/DDBJ databases">
        <title>Diversity and Homogeneity among Thermoacidophilic Verrucomicrobia Methanotrophs Linked with Geographical Origin.</title>
        <authorList>
            <person name="Erikstad H.-A."/>
            <person name="Smestad N.B."/>
            <person name="Ceballos R.M."/>
            <person name="Birkeland N.-K."/>
        </authorList>
    </citation>
    <scope>NUCLEOTIDE SEQUENCE [LARGE SCALE GENOMIC DNA]</scope>
    <source>
        <strain evidence="6 7">Phi</strain>
    </source>
</reference>
<dbReference type="SUPFAM" id="SSF53756">
    <property type="entry name" value="UDP-Glycosyltransferase/glycogen phosphorylase"/>
    <property type="match status" value="1"/>
</dbReference>
<keyword evidence="7" id="KW-1185">Reference proteome</keyword>
<dbReference type="Proteomes" id="UP000297713">
    <property type="component" value="Unassembled WGS sequence"/>
</dbReference>
<dbReference type="PANTHER" id="PTHR30160">
    <property type="entry name" value="TETRAACYLDISACCHARIDE 4'-KINASE-RELATED"/>
    <property type="match status" value="1"/>
</dbReference>
<dbReference type="CDD" id="cd03789">
    <property type="entry name" value="GT9_LPS_heptosyltransferase"/>
    <property type="match status" value="1"/>
</dbReference>
<name>A0A4Y8P954_9BACT</name>
<evidence type="ECO:0000256" key="3">
    <source>
        <dbReference type="ARBA" id="ARBA00043995"/>
    </source>
</evidence>
<protein>
    <recommendedName>
        <fullName evidence="4">lipopolysaccharide heptosyltransferase II</fullName>
        <ecNumber evidence="4">2.4.99.24</ecNumber>
    </recommendedName>
</protein>
<dbReference type="EMBL" id="LXQC01000158">
    <property type="protein sequence ID" value="TFE67202.1"/>
    <property type="molecule type" value="Genomic_DNA"/>
</dbReference>
<sequence length="337" mass="37973">MDFEPLRGPLLIRSPNWLGDAIMSLLAVTGIKEISGSCPLIVATPQKIAYLWSLCPFVDEVLEMENSKNVFENVKRLRKKKIGTALLFTRSVRTALECKLAGIPKVIGFGRTDQSFLLDKRVIIPKASELAHQSQIYILLAQFVGAKKINYSLPFLKLPKQWQKPQEPIIVSVCPGAEYGPAKRWFPSSFAWVCQRLKEKYGCHIQILGAEKDKAVCQQLQQEIQSAENLAGKTTLSEFMERIFRSHLLLCNDSGAMHVGSLVNTPTVAIFGSTDPQKTAPIGGRFRIFYNKVHCSPCFLRRCPIDMPCMRNIEPQNVLQACEEFLSLETNQKWPCE</sequence>
<dbReference type="InterPro" id="IPR002201">
    <property type="entry name" value="Glyco_trans_9"/>
</dbReference>
<keyword evidence="1" id="KW-0328">Glycosyltransferase</keyword>
<dbReference type="InterPro" id="IPR011910">
    <property type="entry name" value="RfaF"/>
</dbReference>
<evidence type="ECO:0000256" key="1">
    <source>
        <dbReference type="ARBA" id="ARBA00022676"/>
    </source>
</evidence>
<dbReference type="NCBIfam" id="TIGR02195">
    <property type="entry name" value="heptsyl_trn_II"/>
    <property type="match status" value="1"/>
</dbReference>
<keyword evidence="2 6" id="KW-0808">Transferase</keyword>
<comment type="similarity">
    <text evidence="3">Belongs to the glycosyltransferase 9 family.</text>
</comment>
<gene>
    <name evidence="6" type="ORF">A7Q10_09775</name>
</gene>
<evidence type="ECO:0000313" key="6">
    <source>
        <dbReference type="EMBL" id="TFE67202.1"/>
    </source>
</evidence>
<dbReference type="OrthoDB" id="9797795at2"/>
<dbReference type="GO" id="GO:0009244">
    <property type="term" value="P:lipopolysaccharide core region biosynthetic process"/>
    <property type="evidence" value="ECO:0007669"/>
    <property type="project" value="TreeGrafter"/>
</dbReference>
<dbReference type="AlphaFoldDB" id="A0A4Y8P954"/>
<comment type="caution">
    <text evidence="6">The sequence shown here is derived from an EMBL/GenBank/DDBJ whole genome shotgun (WGS) entry which is preliminary data.</text>
</comment>
<comment type="catalytic activity">
    <reaction evidence="5">
        <text>an L-alpha-D-Hep-(1-&gt;5)-[alpha-Kdo-(2-&gt;4)]-alpha-Kdo-(2-&gt;6)-lipid A + ADP-L-glycero-beta-D-manno-heptose = an L-alpha-D-Hep-(1-&gt;3)-L-alpha-D-Hep-(1-&gt;5)-[alpha-Kdo-(2-&gt;4)]-alpha-Kdo-(2-&gt;6)-lipid A + ADP + H(+)</text>
        <dbReference type="Rhea" id="RHEA:74071"/>
        <dbReference type="ChEBI" id="CHEBI:15378"/>
        <dbReference type="ChEBI" id="CHEBI:61506"/>
        <dbReference type="ChEBI" id="CHEBI:193068"/>
        <dbReference type="ChEBI" id="CHEBI:193069"/>
        <dbReference type="ChEBI" id="CHEBI:456216"/>
        <dbReference type="EC" id="2.4.99.24"/>
    </reaction>
</comment>
<organism evidence="6 7">
    <name type="scientific">Methylacidiphilum caldifontis</name>
    <dbReference type="NCBI Taxonomy" id="2795386"/>
    <lineage>
        <taxon>Bacteria</taxon>
        <taxon>Pseudomonadati</taxon>
        <taxon>Verrucomicrobiota</taxon>
        <taxon>Methylacidiphilae</taxon>
        <taxon>Methylacidiphilales</taxon>
        <taxon>Methylacidiphilaceae</taxon>
        <taxon>Methylacidiphilum (ex Ratnadevi et al. 2023)</taxon>
    </lineage>
</organism>
<dbReference type="Pfam" id="PF01075">
    <property type="entry name" value="Glyco_transf_9"/>
    <property type="match status" value="1"/>
</dbReference>
<dbReference type="Gene3D" id="3.40.50.2000">
    <property type="entry name" value="Glycogen Phosphorylase B"/>
    <property type="match status" value="2"/>
</dbReference>